<dbReference type="PANTHER" id="PTHR30627">
    <property type="entry name" value="PEPTIDOGLYCAN D,D-TRANSPEPTIDASE"/>
    <property type="match status" value="1"/>
</dbReference>
<dbReference type="Pfam" id="PF00905">
    <property type="entry name" value="Transpeptidase"/>
    <property type="match status" value="1"/>
</dbReference>
<dbReference type="PANTHER" id="PTHR30627:SF1">
    <property type="entry name" value="PEPTIDOGLYCAN D,D-TRANSPEPTIDASE FTSI"/>
    <property type="match status" value="1"/>
</dbReference>
<keyword evidence="9" id="KW-1185">Reference proteome</keyword>
<dbReference type="InterPro" id="IPR001460">
    <property type="entry name" value="PCN-bd_Tpept"/>
</dbReference>
<dbReference type="Pfam" id="PF03717">
    <property type="entry name" value="PBP_dimer"/>
    <property type="match status" value="1"/>
</dbReference>
<evidence type="ECO:0000256" key="5">
    <source>
        <dbReference type="SAM" id="Phobius"/>
    </source>
</evidence>
<evidence type="ECO:0000256" key="1">
    <source>
        <dbReference type="ARBA" id="ARBA00004370"/>
    </source>
</evidence>
<name>A0ABS5U360_9CELL</name>
<reference evidence="8 9" key="1">
    <citation type="submission" date="2021-05" db="EMBL/GenBank/DDBJ databases">
        <title>Description of Cellulomonas sp. DKR-3 sp. nov.</title>
        <authorList>
            <person name="Dahal R.H."/>
            <person name="Chaudhary D.K."/>
        </authorList>
    </citation>
    <scope>NUCLEOTIDE SEQUENCE [LARGE SCALE GENOMIC DNA]</scope>
    <source>
        <strain evidence="8 9">DKR-3</strain>
    </source>
</reference>
<evidence type="ECO:0000256" key="2">
    <source>
        <dbReference type="ARBA" id="ARBA00007171"/>
    </source>
</evidence>
<evidence type="ECO:0000259" key="7">
    <source>
        <dbReference type="Pfam" id="PF03717"/>
    </source>
</evidence>
<evidence type="ECO:0000313" key="8">
    <source>
        <dbReference type="EMBL" id="MBT0995828.1"/>
    </source>
</evidence>
<feature type="domain" description="Penicillin-binding protein dimerisation" evidence="7">
    <location>
        <begin position="124"/>
        <end position="278"/>
    </location>
</feature>
<feature type="region of interest" description="Disordered" evidence="4">
    <location>
        <begin position="1"/>
        <end position="70"/>
    </location>
</feature>
<dbReference type="InterPro" id="IPR012338">
    <property type="entry name" value="Beta-lactam/transpept-like"/>
</dbReference>
<feature type="domain" description="Penicillin-binding protein transpeptidase" evidence="6">
    <location>
        <begin position="322"/>
        <end position="623"/>
    </location>
</feature>
<dbReference type="SUPFAM" id="SSF56519">
    <property type="entry name" value="Penicillin binding protein dimerisation domain"/>
    <property type="match status" value="1"/>
</dbReference>
<evidence type="ECO:0000256" key="3">
    <source>
        <dbReference type="ARBA" id="ARBA00023136"/>
    </source>
</evidence>
<evidence type="ECO:0000313" key="9">
    <source>
        <dbReference type="Proteomes" id="UP000722125"/>
    </source>
</evidence>
<evidence type="ECO:0000259" key="6">
    <source>
        <dbReference type="Pfam" id="PF00905"/>
    </source>
</evidence>
<feature type="transmembrane region" description="Helical" evidence="5">
    <location>
        <begin position="79"/>
        <end position="99"/>
    </location>
</feature>
<comment type="subcellular location">
    <subcellularLocation>
        <location evidence="1">Membrane</location>
    </subcellularLocation>
</comment>
<sequence>MTDLVDPPRVRPGRHGSPGHSGSVTTTTPRPAREPRVVEGAPSDPKHRPSRGGPTSPAGPPRGGWRGPRTARAGERRRMLFLTVALVVVLALFAGRLVYVQVVRGPSVAQEAREKRLTSYSLIGTRGQITDRDGVALATSVERYDVSVNQLLVGSYRGDGTEADPDGALGVAKRLAPLLDEDVAELGGRLVGERQFVYLLKGVLPEVAREIFALRLPGINVDKAAARTYPNGNLAGNVIGYTNSNGQGLAGLEASLDDQLKGTPGVETYERGAKGQAVPGGLSEGTPARTGDSVRLTLDADIQWKAQSLLDAQVAATKSDGGTVVVTNVRTGEILALADSGSTDPNNPGDAEEGSLAASVSNVFEPGSTGKVITMAAVIEEGLVGPTDRWTVPYVFTTDNGQQIHDSHEHGTLHLTTTGVLAESSNTGTVQVGAGLSEEKRYQWLTRFGFGSTTGVELPGESRGILHDWEDWDGRTKWNVLFGQGVAVTALQATQVFATIANDGVRVEPHVIAGWTDPDGEYTEADPAPRTRIVSQETADTVLSMMESVVDDGTGANASIPGYRVAGKTGTAQNWLHGKQGITASFIGVVPADDPQIAVSVFLHEPKTSIYGGTVAAPVFKEVAAYTLSELGVAPSGTKPTLFPTEW</sequence>
<dbReference type="SUPFAM" id="SSF56601">
    <property type="entry name" value="beta-lactamase/transpeptidase-like"/>
    <property type="match status" value="1"/>
</dbReference>
<organism evidence="8 9">
    <name type="scientific">Cellulomonas fulva</name>
    <dbReference type="NCBI Taxonomy" id="2835530"/>
    <lineage>
        <taxon>Bacteria</taxon>
        <taxon>Bacillati</taxon>
        <taxon>Actinomycetota</taxon>
        <taxon>Actinomycetes</taxon>
        <taxon>Micrococcales</taxon>
        <taxon>Cellulomonadaceae</taxon>
        <taxon>Cellulomonas</taxon>
    </lineage>
</organism>
<comment type="similarity">
    <text evidence="2">Belongs to the transpeptidase family.</text>
</comment>
<evidence type="ECO:0000256" key="4">
    <source>
        <dbReference type="SAM" id="MobiDB-lite"/>
    </source>
</evidence>
<dbReference type="Gene3D" id="3.40.710.10">
    <property type="entry name" value="DD-peptidase/beta-lactamase superfamily"/>
    <property type="match status" value="1"/>
</dbReference>
<dbReference type="InterPro" id="IPR050515">
    <property type="entry name" value="Beta-lactam/transpept"/>
</dbReference>
<protein>
    <submittedName>
        <fullName evidence="8">Penicillin-binding protein 2</fullName>
    </submittedName>
</protein>
<feature type="compositionally biased region" description="Low complexity" evidence="4">
    <location>
        <begin position="18"/>
        <end position="30"/>
    </location>
</feature>
<dbReference type="InterPro" id="IPR005311">
    <property type="entry name" value="PBP_dimer"/>
</dbReference>
<dbReference type="Gene3D" id="3.90.1310.10">
    <property type="entry name" value="Penicillin-binding protein 2a (Domain 2)"/>
    <property type="match status" value="1"/>
</dbReference>
<dbReference type="EMBL" id="JAHBOH010000002">
    <property type="protein sequence ID" value="MBT0995828.1"/>
    <property type="molecule type" value="Genomic_DNA"/>
</dbReference>
<keyword evidence="3 5" id="KW-0472">Membrane</keyword>
<comment type="caution">
    <text evidence="8">The sequence shown here is derived from an EMBL/GenBank/DDBJ whole genome shotgun (WGS) entry which is preliminary data.</text>
</comment>
<accession>A0ABS5U360</accession>
<dbReference type="Proteomes" id="UP000722125">
    <property type="component" value="Unassembled WGS sequence"/>
</dbReference>
<dbReference type="InterPro" id="IPR036138">
    <property type="entry name" value="PBP_dimer_sf"/>
</dbReference>
<keyword evidence="5" id="KW-0812">Transmembrane</keyword>
<keyword evidence="5" id="KW-1133">Transmembrane helix</keyword>
<gene>
    <name evidence="8" type="ORF">KIN34_16230</name>
</gene>
<proteinExistence type="inferred from homology"/>
<dbReference type="Gene3D" id="3.30.450.330">
    <property type="match status" value="1"/>
</dbReference>